<comment type="subcellular location">
    <subcellularLocation>
        <location evidence="1">Membrane</location>
        <topology evidence="1">Single-pass membrane protein</topology>
    </subcellularLocation>
</comment>
<evidence type="ECO:0000256" key="5">
    <source>
        <dbReference type="ARBA" id="ARBA00022840"/>
    </source>
</evidence>
<evidence type="ECO:0000256" key="2">
    <source>
        <dbReference type="ARBA" id="ARBA00022679"/>
    </source>
</evidence>
<keyword evidence="10" id="KW-0732">Signal</keyword>
<dbReference type="PROSITE" id="PS00109">
    <property type="entry name" value="PROTEIN_KINASE_TYR"/>
    <property type="match status" value="1"/>
</dbReference>
<evidence type="ECO:0000256" key="10">
    <source>
        <dbReference type="SAM" id="SignalP"/>
    </source>
</evidence>
<dbReference type="GO" id="GO:0007169">
    <property type="term" value="P:cell surface receptor protein tyrosine kinase signaling pathway"/>
    <property type="evidence" value="ECO:0007669"/>
    <property type="project" value="TreeGrafter"/>
</dbReference>
<reference evidence="12" key="1">
    <citation type="submission" date="2023-03" db="EMBL/GenBank/DDBJ databases">
        <authorList>
            <person name="Steffen K."/>
            <person name="Cardenas P."/>
        </authorList>
    </citation>
    <scope>NUCLEOTIDE SEQUENCE</scope>
</reference>
<evidence type="ECO:0000256" key="7">
    <source>
        <dbReference type="ARBA" id="ARBA00051243"/>
    </source>
</evidence>
<dbReference type="InterPro" id="IPR050122">
    <property type="entry name" value="RTK"/>
</dbReference>
<evidence type="ECO:0000256" key="8">
    <source>
        <dbReference type="PROSITE-ProRule" id="PRU10141"/>
    </source>
</evidence>
<evidence type="ECO:0000256" key="9">
    <source>
        <dbReference type="SAM" id="Phobius"/>
    </source>
</evidence>
<name>A0AA35X7B3_GEOBA</name>
<feature type="binding site" evidence="8">
    <location>
        <position position="399"/>
    </location>
    <ligand>
        <name>ATP</name>
        <dbReference type="ChEBI" id="CHEBI:30616"/>
    </ligand>
</feature>
<keyword evidence="12" id="KW-0675">Receptor</keyword>
<evidence type="ECO:0000256" key="3">
    <source>
        <dbReference type="ARBA" id="ARBA00022741"/>
    </source>
</evidence>
<dbReference type="Pfam" id="PF07714">
    <property type="entry name" value="PK_Tyr_Ser-Thr"/>
    <property type="match status" value="1"/>
</dbReference>
<dbReference type="GO" id="GO:0005524">
    <property type="term" value="F:ATP binding"/>
    <property type="evidence" value="ECO:0007669"/>
    <property type="project" value="UniProtKB-UniRule"/>
</dbReference>
<evidence type="ECO:0000256" key="4">
    <source>
        <dbReference type="ARBA" id="ARBA00022777"/>
    </source>
</evidence>
<dbReference type="PANTHER" id="PTHR24416">
    <property type="entry name" value="TYROSINE-PROTEIN KINASE RECEPTOR"/>
    <property type="match status" value="1"/>
</dbReference>
<keyword evidence="9" id="KW-0472">Membrane</keyword>
<keyword evidence="4" id="KW-0418">Kinase</keyword>
<dbReference type="InterPro" id="IPR000719">
    <property type="entry name" value="Prot_kinase_dom"/>
</dbReference>
<protein>
    <submittedName>
        <fullName evidence="12">Ephrin type-B receptor 3</fullName>
    </submittedName>
</protein>
<sequence length="673" mass="74636">MACWRTLLLHTGVLYLAMYCIHGKEPVESTCNDELIKPQTKKELWILPSLRTGLFAEVIGCSGTLSTVEANGFCVVDEAVATGTTVSFRMMLHIMRRNETLVLTQLHIMPENGLCGNTKTYTMSISNTSNIEVMAGDVIAVETEECTNITDTNNRSTAVCPFLPVTNTSDMERCIEYNENGNFGQLETICGLRLNLKTSIIGATGSDAVETPVPESTNGPGSRPESFLALWVTIPVALLSGVLCLGLGWVLFSRRNKELRQSKGSRERRRMLVESILEPTANQEDVNVALGMMLQNPKAITQDSEQLQHSYDLIDPLEDGVSATCSPEPHYCTAEDWEGPYWEPSSTEDVLRAQLHESEVLSISKDSIQLSDELGSGEFGVVRRGVWSVGGEEREVAVKSLADGSTEEKRIQFLQEAAIMGQFKHPNVISLCGALLDSDPMMLVVELMTNGNLRDYIPPIRSRFTGDAFASCKEGGTLLSFCQQVASGMTYLAGRGFVHRDLAARNILVSDTDHCKIADFGMSRALQDTDYYVSRGGKIPVKWTAPEALHYKKYSTASDVWSFGIVMYEIWSLGMKPFHNLTNTEAYNKISAGHILPPPPGCPRKIYILMLKCWRLDPDSRPTFSQILTEFQNPDFKFLLWTAEDVAAYTEEARTLGAPLEGGEELYMDLRQF</sequence>
<comment type="caution">
    <text evidence="12">The sequence shown here is derived from an EMBL/GenBank/DDBJ whole genome shotgun (WGS) entry which is preliminary data.</text>
</comment>
<dbReference type="SUPFAM" id="SSF56112">
    <property type="entry name" value="Protein kinase-like (PK-like)"/>
    <property type="match status" value="1"/>
</dbReference>
<dbReference type="PROSITE" id="PS00107">
    <property type="entry name" value="PROTEIN_KINASE_ATP"/>
    <property type="match status" value="1"/>
</dbReference>
<keyword evidence="2" id="KW-0808">Transferase</keyword>
<dbReference type="EMBL" id="CASHTH010003700">
    <property type="protein sequence ID" value="CAI8048083.1"/>
    <property type="molecule type" value="Genomic_DNA"/>
</dbReference>
<keyword evidence="5 8" id="KW-0067">ATP-binding</keyword>
<dbReference type="GO" id="GO:0043235">
    <property type="term" value="C:receptor complex"/>
    <property type="evidence" value="ECO:0007669"/>
    <property type="project" value="TreeGrafter"/>
</dbReference>
<feature type="transmembrane region" description="Helical" evidence="9">
    <location>
        <begin position="228"/>
        <end position="252"/>
    </location>
</feature>
<keyword evidence="9" id="KW-0812">Transmembrane</keyword>
<organism evidence="12 13">
    <name type="scientific">Geodia barretti</name>
    <name type="common">Barrett's horny sponge</name>
    <dbReference type="NCBI Taxonomy" id="519541"/>
    <lineage>
        <taxon>Eukaryota</taxon>
        <taxon>Metazoa</taxon>
        <taxon>Porifera</taxon>
        <taxon>Demospongiae</taxon>
        <taxon>Heteroscleromorpha</taxon>
        <taxon>Tetractinellida</taxon>
        <taxon>Astrophorina</taxon>
        <taxon>Geodiidae</taxon>
        <taxon>Geodia</taxon>
    </lineage>
</organism>
<dbReference type="Gene3D" id="3.30.200.20">
    <property type="entry name" value="Phosphorylase Kinase, domain 1"/>
    <property type="match status" value="1"/>
</dbReference>
<dbReference type="SMART" id="SM00219">
    <property type="entry name" value="TyrKc"/>
    <property type="match status" value="1"/>
</dbReference>
<comment type="catalytic activity">
    <reaction evidence="7">
        <text>L-tyrosyl-[protein] + ATP = O-phospho-L-tyrosyl-[protein] + ADP + H(+)</text>
        <dbReference type="Rhea" id="RHEA:10596"/>
        <dbReference type="Rhea" id="RHEA-COMP:10136"/>
        <dbReference type="Rhea" id="RHEA-COMP:20101"/>
        <dbReference type="ChEBI" id="CHEBI:15378"/>
        <dbReference type="ChEBI" id="CHEBI:30616"/>
        <dbReference type="ChEBI" id="CHEBI:46858"/>
        <dbReference type="ChEBI" id="CHEBI:61978"/>
        <dbReference type="ChEBI" id="CHEBI:456216"/>
        <dbReference type="EC" id="2.7.10.1"/>
    </reaction>
</comment>
<accession>A0AA35X7B3</accession>
<dbReference type="PANTHER" id="PTHR24416:SF631">
    <property type="entry name" value="SERINE_THREONINE_TYROSINE KINASE 1"/>
    <property type="match status" value="1"/>
</dbReference>
<dbReference type="AlphaFoldDB" id="A0AA35X7B3"/>
<gene>
    <name evidence="12" type="ORF">GBAR_LOCUS26559</name>
</gene>
<evidence type="ECO:0000259" key="11">
    <source>
        <dbReference type="PROSITE" id="PS50011"/>
    </source>
</evidence>
<evidence type="ECO:0000313" key="13">
    <source>
        <dbReference type="Proteomes" id="UP001174909"/>
    </source>
</evidence>
<dbReference type="PROSITE" id="PS50011">
    <property type="entry name" value="PROTEIN_KINASE_DOM"/>
    <property type="match status" value="1"/>
</dbReference>
<dbReference type="InterPro" id="IPR011009">
    <property type="entry name" value="Kinase-like_dom_sf"/>
</dbReference>
<dbReference type="InterPro" id="IPR020635">
    <property type="entry name" value="Tyr_kinase_cat_dom"/>
</dbReference>
<dbReference type="FunFam" id="1.10.510.10:FF:000554">
    <property type="entry name" value="Predicted protein"/>
    <property type="match status" value="1"/>
</dbReference>
<keyword evidence="13" id="KW-1185">Reference proteome</keyword>
<dbReference type="InterPro" id="IPR001245">
    <property type="entry name" value="Ser-Thr/Tyr_kinase_cat_dom"/>
</dbReference>
<evidence type="ECO:0000256" key="6">
    <source>
        <dbReference type="ARBA" id="ARBA00023137"/>
    </source>
</evidence>
<dbReference type="CDD" id="cd00192">
    <property type="entry name" value="PTKc"/>
    <property type="match status" value="1"/>
</dbReference>
<feature type="signal peptide" evidence="10">
    <location>
        <begin position="1"/>
        <end position="23"/>
    </location>
</feature>
<evidence type="ECO:0000256" key="1">
    <source>
        <dbReference type="ARBA" id="ARBA00004167"/>
    </source>
</evidence>
<dbReference type="Proteomes" id="UP001174909">
    <property type="component" value="Unassembled WGS sequence"/>
</dbReference>
<keyword evidence="6" id="KW-0829">Tyrosine-protein kinase</keyword>
<dbReference type="InterPro" id="IPR008266">
    <property type="entry name" value="Tyr_kinase_AS"/>
</dbReference>
<dbReference type="GO" id="GO:0004714">
    <property type="term" value="F:transmembrane receptor protein tyrosine kinase activity"/>
    <property type="evidence" value="ECO:0007669"/>
    <property type="project" value="UniProtKB-EC"/>
</dbReference>
<feature type="domain" description="Protein kinase" evidence="11">
    <location>
        <begin position="368"/>
        <end position="636"/>
    </location>
</feature>
<keyword evidence="9" id="KW-1133">Transmembrane helix</keyword>
<dbReference type="Gene3D" id="1.10.510.10">
    <property type="entry name" value="Transferase(Phosphotransferase) domain 1"/>
    <property type="match status" value="1"/>
</dbReference>
<dbReference type="GO" id="GO:0005886">
    <property type="term" value="C:plasma membrane"/>
    <property type="evidence" value="ECO:0007669"/>
    <property type="project" value="TreeGrafter"/>
</dbReference>
<dbReference type="InterPro" id="IPR017441">
    <property type="entry name" value="Protein_kinase_ATP_BS"/>
</dbReference>
<dbReference type="PRINTS" id="PR00109">
    <property type="entry name" value="TYRKINASE"/>
</dbReference>
<evidence type="ECO:0000313" key="12">
    <source>
        <dbReference type="EMBL" id="CAI8048083.1"/>
    </source>
</evidence>
<keyword evidence="3 8" id="KW-0547">Nucleotide-binding</keyword>
<feature type="chain" id="PRO_5041278461" evidence="10">
    <location>
        <begin position="24"/>
        <end position="673"/>
    </location>
</feature>
<proteinExistence type="predicted"/>